<dbReference type="Pfam" id="PF05593">
    <property type="entry name" value="RHS_repeat"/>
    <property type="match status" value="6"/>
</dbReference>
<keyword evidence="8" id="KW-1185">Reference proteome</keyword>
<feature type="transmembrane region" description="Helical" evidence="3">
    <location>
        <begin position="235"/>
        <end position="263"/>
    </location>
</feature>
<dbReference type="InterPro" id="IPR029013">
    <property type="entry name" value="HP0062-like_sf"/>
</dbReference>
<evidence type="ECO:0000259" key="5">
    <source>
        <dbReference type="Pfam" id="PF21725"/>
    </source>
</evidence>
<name>A0ABP5JN12_9ACTN</name>
<feature type="domain" description="Putative T7SS secretion signal" evidence="5">
    <location>
        <begin position="11"/>
        <end position="206"/>
    </location>
</feature>
<evidence type="ECO:0000259" key="6">
    <source>
        <dbReference type="Pfam" id="PF25023"/>
    </source>
</evidence>
<evidence type="ECO:0000256" key="3">
    <source>
        <dbReference type="SAM" id="Phobius"/>
    </source>
</evidence>
<evidence type="ECO:0000259" key="4">
    <source>
        <dbReference type="Pfam" id="PF20148"/>
    </source>
</evidence>
<dbReference type="NCBIfam" id="TIGR03696">
    <property type="entry name" value="Rhs_assc_core"/>
    <property type="match status" value="1"/>
</dbReference>
<keyword evidence="3" id="KW-0472">Membrane</keyword>
<organism evidence="7 8">
    <name type="scientific">Streptomyces synnematoformans</name>
    <dbReference type="NCBI Taxonomy" id="415721"/>
    <lineage>
        <taxon>Bacteria</taxon>
        <taxon>Bacillati</taxon>
        <taxon>Actinomycetota</taxon>
        <taxon>Actinomycetes</taxon>
        <taxon>Kitasatosporales</taxon>
        <taxon>Streptomycetaceae</taxon>
        <taxon>Streptomyces</taxon>
    </lineage>
</organism>
<evidence type="ECO:0000256" key="1">
    <source>
        <dbReference type="ARBA" id="ARBA00022737"/>
    </source>
</evidence>
<evidence type="ECO:0000256" key="2">
    <source>
        <dbReference type="SAM" id="MobiDB-lite"/>
    </source>
</evidence>
<dbReference type="InterPro" id="IPR045351">
    <property type="entry name" value="DUF6531"/>
</dbReference>
<dbReference type="InterPro" id="IPR006530">
    <property type="entry name" value="YD"/>
</dbReference>
<keyword evidence="1" id="KW-0677">Repeat</keyword>
<protein>
    <recommendedName>
        <fullName evidence="9">Rhs protein</fullName>
    </recommendedName>
</protein>
<evidence type="ECO:0000313" key="7">
    <source>
        <dbReference type="EMBL" id="GAA2120270.1"/>
    </source>
</evidence>
<dbReference type="InterPro" id="IPR049082">
    <property type="entry name" value="T7SS_signal"/>
</dbReference>
<comment type="caution">
    <text evidence="7">The sequence shown here is derived from an EMBL/GenBank/DDBJ whole genome shotgun (WGS) entry which is preliminary data.</text>
</comment>
<dbReference type="Proteomes" id="UP001500443">
    <property type="component" value="Unassembled WGS sequence"/>
</dbReference>
<feature type="region of interest" description="Disordered" evidence="2">
    <location>
        <begin position="1216"/>
        <end position="1251"/>
    </location>
</feature>
<dbReference type="RefSeq" id="WP_344289687.1">
    <property type="nucleotide sequence ID" value="NZ_BAAAPF010000051.1"/>
</dbReference>
<dbReference type="Pfam" id="PF20148">
    <property type="entry name" value="DUF6531"/>
    <property type="match status" value="1"/>
</dbReference>
<dbReference type="InterPro" id="IPR022385">
    <property type="entry name" value="Rhs_assc_core"/>
</dbReference>
<keyword evidence="3" id="KW-1133">Transmembrane helix</keyword>
<feature type="domain" description="DUF6531" evidence="4">
    <location>
        <begin position="343"/>
        <end position="415"/>
    </location>
</feature>
<dbReference type="Pfam" id="PF21725">
    <property type="entry name" value="T7SS_signal"/>
    <property type="match status" value="1"/>
</dbReference>
<keyword evidence="3" id="KW-0812">Transmembrane</keyword>
<evidence type="ECO:0000313" key="8">
    <source>
        <dbReference type="Proteomes" id="UP001500443"/>
    </source>
</evidence>
<dbReference type="InterPro" id="IPR056823">
    <property type="entry name" value="TEN-like_YD-shell"/>
</dbReference>
<dbReference type="Gene3D" id="1.10.287.1060">
    <property type="entry name" value="ESAT-6-like"/>
    <property type="match status" value="1"/>
</dbReference>
<dbReference type="NCBIfam" id="TIGR01643">
    <property type="entry name" value="YD_repeat_2x"/>
    <property type="match status" value="10"/>
</dbReference>
<feature type="domain" description="Teneurin-like YD-shell" evidence="6">
    <location>
        <begin position="841"/>
        <end position="959"/>
    </location>
</feature>
<proteinExistence type="predicted"/>
<evidence type="ECO:0008006" key="9">
    <source>
        <dbReference type="Google" id="ProtNLM"/>
    </source>
</evidence>
<gene>
    <name evidence="7" type="ORF">GCM10009802_22850</name>
</gene>
<dbReference type="EMBL" id="BAAAPF010000051">
    <property type="protein sequence ID" value="GAA2120270.1"/>
    <property type="molecule type" value="Genomic_DNA"/>
</dbReference>
<dbReference type="Pfam" id="PF25023">
    <property type="entry name" value="TEN_YD-shell"/>
    <property type="match status" value="1"/>
</dbReference>
<sequence length="1486" mass="162504">MLDLDGDPTPGDPERVKQLARELHDFADDVADALRQIKGMAGEDALLRWAGKTAKAFQDEFEDVPKNLKKLQRSYDLAGDALAAYWPKLERAQSLADKALAKGREARNDLSSATGRLDSANSWVERATEKAEKYDEKEGKDKPDDSEVRAAARNATDAKSAQSSAQRAVDNAEAGLEAAKKMAADAKKMREDAASEAKDKLEDASDAGIQNRKWWEKAVDWVKDNWDTIVSVCKVIVAVLGIVVLIIGGPLAWVVLAAALVVLADTLMKYMNGEASLWDVAFAALDCIPGMKGLTSLAKLGKGLKGGLAAAKTGLKGMTAAVKGLAQGIRKGARGMKGLFTCGDPIDIASGDMVMSETDVSLPGMLPLVLERHHRTSVRTGRWFGRSWASTLDQRLRLDDTGVRYVTDDGMVLHYPVPDPEVPVLPVEGPRWPLTWDSSPGGLISVTRADTELTAHFQPVPGGEPGDLPLRALTDRNGNRITVAYDDDASPTAVVHEGGYTVDVTTADGRITALRLRDAPDAPALVRFGYDSDGDLTEVVNSSGHPLTYAYDDRHRITAWRDRIGYWYTYEYDDRGRCTATQGTDGFLDYAYAYDEDARLTTVTNSLGKVSRYQFNDAYQLVAETDPLGNVTRREWDRYDRLVSLTDPLGRTTSYAYDHEGNVTEVTHPDGSVARATYAGPGLPERIVEADGGEWRYTYDDAGNLVAETDPLDAVSTSEYHPSGALRAVTDAQGHRRHVEVNGLGLPVRITDPGGSVTTVEYDPFGRISAVTEPGGARTETAWTLEGLPARRRWATGETEEWAYDAEGNLVDHVDANGARTRTEIGPFGVTTAVTNHLGERTVIEYDTETAIRRVVNPLGQSWEYRYDDASRLIAETDYNGRSLTYRYDAAGDVVAHVNGAGQQTEFVRDAGGATVEKRAPDGVSRFAYDAAGRLVRASNRHAEIGFVYDRCGRLLAEECNGRTVASTYDAVGRRLRRVTPSGAVSDWSWTPEGRVAALTTAGTTVAFRHDALGNEIERRVGPTAVLRQAWDRGRRLVSQALVQDGGTPRREFRYRGAGRMTGAGAAELTLDGLGRVTALASAEHSERYAYDPLGNLTTAQVRAGDRLSDSAEDASLTYTGTLLRTAGRRRYEHDGQGRLVRKSVRTLSGKLREWTYEWDAEDRLLALTCPDGAVWEYAYDPLGRRIGKRRRDGSVTTQETVFAWDGSRLAEETSGGRVTTWDWEPGADRPLTQVEGPAEPGPEPARELGQEEVDRRFYAIVTDLAGTPTSLLDREGAVVWERRATLWGRRLAGGTAAAPAPAVHCPLDFPGQYRDTESGLHYNNQRYYDPETSRYLSPDPLGLDPAPNHHGYVANPLTEVDPLGLTPCKVVVRHFTSKQSYQKIMSGGGKDAIFLKAGSPAKGHPTGVYVTPMSPADILKKPGGFKSFLGLTKEKSEYMIEFEMDKALFKAIRGDRGKHVWYSPDDLNIPKSAISYHGPTSGWTP</sequence>
<dbReference type="InterPro" id="IPR031325">
    <property type="entry name" value="RHS_repeat"/>
</dbReference>
<accession>A0ABP5JN12</accession>
<dbReference type="InterPro" id="IPR050708">
    <property type="entry name" value="T6SS_VgrG/RHS"/>
</dbReference>
<reference evidence="8" key="1">
    <citation type="journal article" date="2019" name="Int. J. Syst. Evol. Microbiol.">
        <title>The Global Catalogue of Microorganisms (GCM) 10K type strain sequencing project: providing services to taxonomists for standard genome sequencing and annotation.</title>
        <authorList>
            <consortium name="The Broad Institute Genomics Platform"/>
            <consortium name="The Broad Institute Genome Sequencing Center for Infectious Disease"/>
            <person name="Wu L."/>
            <person name="Ma J."/>
        </authorList>
    </citation>
    <scope>NUCLEOTIDE SEQUENCE [LARGE SCALE GENOMIC DNA]</scope>
    <source>
        <strain evidence="8">JCM 15481</strain>
    </source>
</reference>
<feature type="compositionally biased region" description="Basic and acidic residues" evidence="2">
    <location>
        <begin position="126"/>
        <end position="150"/>
    </location>
</feature>
<dbReference type="PANTHER" id="PTHR32305">
    <property type="match status" value="1"/>
</dbReference>
<dbReference type="SUPFAM" id="SSF158414">
    <property type="entry name" value="HP0062-like"/>
    <property type="match status" value="1"/>
</dbReference>
<feature type="compositionally biased region" description="Polar residues" evidence="2">
    <location>
        <begin position="157"/>
        <end position="166"/>
    </location>
</feature>
<feature type="region of interest" description="Disordered" evidence="2">
    <location>
        <begin position="119"/>
        <end position="170"/>
    </location>
</feature>
<dbReference type="PANTHER" id="PTHR32305:SF15">
    <property type="entry name" value="PROTEIN RHSA-RELATED"/>
    <property type="match status" value="1"/>
</dbReference>
<dbReference type="SUPFAM" id="SSF69304">
    <property type="entry name" value="Tricorn protease N-terminal domain"/>
    <property type="match status" value="1"/>
</dbReference>
<dbReference type="Gene3D" id="2.180.10.10">
    <property type="entry name" value="RHS repeat-associated core"/>
    <property type="match status" value="3"/>
</dbReference>